<dbReference type="GO" id="GO:0004016">
    <property type="term" value="F:adenylate cyclase activity"/>
    <property type="evidence" value="ECO:0007669"/>
    <property type="project" value="TreeGrafter"/>
</dbReference>
<dbReference type="PROSITE" id="PS00126">
    <property type="entry name" value="PDEASE_I_1"/>
    <property type="match status" value="1"/>
</dbReference>
<dbReference type="Pfam" id="PF00211">
    <property type="entry name" value="Guanylate_cyc"/>
    <property type="match status" value="1"/>
</dbReference>
<evidence type="ECO:0000313" key="13">
    <source>
        <dbReference type="Proteomes" id="UP001153069"/>
    </source>
</evidence>
<feature type="compositionally biased region" description="Low complexity" evidence="8">
    <location>
        <begin position="40"/>
        <end position="52"/>
    </location>
</feature>
<feature type="compositionally biased region" description="Basic and acidic residues" evidence="8">
    <location>
        <begin position="20"/>
        <end position="31"/>
    </location>
</feature>
<dbReference type="SUPFAM" id="SSF55073">
    <property type="entry name" value="Nucleotide cyclase"/>
    <property type="match status" value="1"/>
</dbReference>
<protein>
    <recommendedName>
        <fullName evidence="7">Phosphodiesterase</fullName>
        <ecNumber evidence="7">3.1.4.-</ecNumber>
    </recommendedName>
</protein>
<evidence type="ECO:0000256" key="5">
    <source>
        <dbReference type="ARBA" id="ARBA00023136"/>
    </source>
</evidence>
<feature type="transmembrane region" description="Helical" evidence="9">
    <location>
        <begin position="72"/>
        <end position="93"/>
    </location>
</feature>
<reference evidence="12" key="1">
    <citation type="submission" date="2020-06" db="EMBL/GenBank/DDBJ databases">
        <authorList>
            <consortium name="Plant Systems Biology data submission"/>
        </authorList>
    </citation>
    <scope>NUCLEOTIDE SEQUENCE</scope>
    <source>
        <strain evidence="12">D6</strain>
    </source>
</reference>
<dbReference type="Proteomes" id="UP001153069">
    <property type="component" value="Unassembled WGS sequence"/>
</dbReference>
<dbReference type="PANTHER" id="PTHR11920">
    <property type="entry name" value="GUANYLYL CYCLASE"/>
    <property type="match status" value="1"/>
</dbReference>
<dbReference type="InterPro" id="IPR001054">
    <property type="entry name" value="A/G_cyclase"/>
</dbReference>
<keyword evidence="7" id="KW-0378">Hydrolase</keyword>
<dbReference type="GO" id="GO:0000166">
    <property type="term" value="F:nucleotide binding"/>
    <property type="evidence" value="ECO:0007669"/>
    <property type="project" value="UniProtKB-KW"/>
</dbReference>
<dbReference type="SUPFAM" id="SSF109604">
    <property type="entry name" value="HD-domain/PDEase-like"/>
    <property type="match status" value="1"/>
</dbReference>
<keyword evidence="5 9" id="KW-0472">Membrane</keyword>
<comment type="similarity">
    <text evidence="7">Belongs to the cyclic nucleotide phosphodiesterase family.</text>
</comment>
<dbReference type="PANTHER" id="PTHR11920:SF335">
    <property type="entry name" value="GUANYLATE CYCLASE"/>
    <property type="match status" value="1"/>
</dbReference>
<dbReference type="GO" id="GO:0005886">
    <property type="term" value="C:plasma membrane"/>
    <property type="evidence" value="ECO:0007669"/>
    <property type="project" value="TreeGrafter"/>
</dbReference>
<dbReference type="GO" id="GO:0046872">
    <property type="term" value="F:metal ion binding"/>
    <property type="evidence" value="ECO:0007669"/>
    <property type="project" value="UniProtKB-KW"/>
</dbReference>
<dbReference type="GO" id="GO:0007168">
    <property type="term" value="P:receptor guanylyl cyclase signaling pathway"/>
    <property type="evidence" value="ECO:0007669"/>
    <property type="project" value="TreeGrafter"/>
</dbReference>
<dbReference type="Gene3D" id="3.30.450.350">
    <property type="entry name" value="CHASE domain"/>
    <property type="match status" value="1"/>
</dbReference>
<feature type="domain" description="CHASE" evidence="11">
    <location>
        <begin position="217"/>
        <end position="283"/>
    </location>
</feature>
<evidence type="ECO:0000256" key="4">
    <source>
        <dbReference type="ARBA" id="ARBA00022989"/>
    </source>
</evidence>
<evidence type="ECO:0000256" key="9">
    <source>
        <dbReference type="SAM" id="Phobius"/>
    </source>
</evidence>
<dbReference type="Gene3D" id="1.10.1300.10">
    <property type="entry name" value="3'5'-cyclic nucleotide phosphodiesterase, catalytic domain"/>
    <property type="match status" value="1"/>
</dbReference>
<dbReference type="EC" id="3.1.4.-" evidence="7"/>
<dbReference type="CDD" id="cd07302">
    <property type="entry name" value="CHD"/>
    <property type="match status" value="1"/>
</dbReference>
<dbReference type="Pfam" id="PF03924">
    <property type="entry name" value="CHASE"/>
    <property type="match status" value="1"/>
</dbReference>
<evidence type="ECO:0000256" key="8">
    <source>
        <dbReference type="SAM" id="MobiDB-lite"/>
    </source>
</evidence>
<comment type="cofactor">
    <cofactor evidence="7">
        <name>a divalent metal cation</name>
        <dbReference type="ChEBI" id="CHEBI:60240"/>
    </cofactor>
    <text evidence="7">Binds 2 divalent metal cations per subunit. Site 1 may preferentially bind zinc ions, while site 2 has a preference for magnesium and/or manganese ions.</text>
</comment>
<dbReference type="InterPro" id="IPR036971">
    <property type="entry name" value="PDEase_catalytic_dom_sf"/>
</dbReference>
<dbReference type="InterPro" id="IPR002073">
    <property type="entry name" value="PDEase_catalytic_dom"/>
</dbReference>
<gene>
    <name evidence="12" type="ORF">SEMRO_18_G012740.1</name>
</gene>
<evidence type="ECO:0000259" key="11">
    <source>
        <dbReference type="PROSITE" id="PS50839"/>
    </source>
</evidence>
<dbReference type="AlphaFoldDB" id="A0A9N8H550"/>
<comment type="caution">
    <text evidence="12">The sequence shown here is derived from an EMBL/GenBank/DDBJ whole genome shotgun (WGS) entry which is preliminary data.</text>
</comment>
<keyword evidence="2 9" id="KW-0812">Transmembrane</keyword>
<dbReference type="GO" id="GO:0004383">
    <property type="term" value="F:guanylate cyclase activity"/>
    <property type="evidence" value="ECO:0007669"/>
    <property type="project" value="TreeGrafter"/>
</dbReference>
<dbReference type="InterPro" id="IPR023174">
    <property type="entry name" value="PDEase_CS"/>
</dbReference>
<evidence type="ECO:0000259" key="10">
    <source>
        <dbReference type="PROSITE" id="PS50125"/>
    </source>
</evidence>
<sequence>MTKTSKAAIEMMGEDPPSDNEGRRVSKKDSWAVDDEDETSNTGSYSESSGSGNHLLDRQYRNIEKTTKRTKIVALLVLLVGTAASAGFLYMGLTNAKKDQEESFDRAAADFSKSITAAWNDYESTTLWIHETCRNFRTNGFSLDDFTALHQYIVSGGLQFYGMQWIPHVSHDERPVYEEGGKEMWGELEGANYTGFTGWEPDPDNPGDIKLGPRSEQPFYFPIHFGAPIKDMVSVAHYDLWSAPWDEPAMSQALTSWKPALTGSFRLIQHSETDGFSVVLYNPGTPLPAPFEDVRPKDLSAMVIYVPDLMKRAAAATSASLQAFLYDATMTKEDGSPPQYLSGLEIQTSEGNNGTATGTVIPETAFADLQTHDNLVFEKEMAIGGKVWKLVVIPAEGAYHSNPAYIWVSGIMIFVASLLLAVWMLHNMYRTIEMHMVVTKAAAEANIVSNLFPAAVRERMIQDASPESFAAKDGFKNDGTSPHTSSALSSDAIFGSKPIAQLHPYTTVMCSDIVGFQAWASIRDPSQVFTLLETIFHAWDNIAKRRRVYKVETVADSYVAAAGLPHARSDHAVVMCRTAVECIHRMLKLCKVLERTLGPDTGELGCRIGVHSGQVVAGVLRGDKGRFQLFGDTMLVADSILATGLTNEVHVSPETAELVKKAQRDKWLVPRENLVSFMGKIPQQTYLVQIRTESRGSMAKEEAQAGLLSGNVDLGKRERLIEWNVEVLSGLLRSIMARRAAMDHQNQERALPTGKGLPKSRMVLDEVAEIIALPKFDAETFKNEVDPDSIDLDPDVVHQLADLVTKIAAMYRHNPFHCFEHASHVTMSVMKMMSRIVDPEKVAAQHEMNAKGKRKSMRKELHDHTFGITSDPLSLFACAFSAMIHDVDHQGVPNTVLIEEESPLAARYQNKSVAEQNSVDLAWNLLMKRDYDKLRACLCSSEDDFARFRSLVVNCVMATDIMDKQLGAARKDRWNKAFSGDDAAAQESAELQVNRKATIIIEHLIQASDISHTMQHWHVYAKWNERLFMEMYKAYKAGRLEKDPSVGWYRGEIGFFDFYIIPLANKLFKCGVFGVSSDEFLNYALANRKEWEASGEEMVKRYLATYAEESGSVNETRFMAEVEV</sequence>
<evidence type="ECO:0000256" key="6">
    <source>
        <dbReference type="ARBA" id="ARBA00023239"/>
    </source>
</evidence>
<keyword evidence="3" id="KW-0547">Nucleotide-binding</keyword>
<organism evidence="12 13">
    <name type="scientific">Seminavis robusta</name>
    <dbReference type="NCBI Taxonomy" id="568900"/>
    <lineage>
        <taxon>Eukaryota</taxon>
        <taxon>Sar</taxon>
        <taxon>Stramenopiles</taxon>
        <taxon>Ochrophyta</taxon>
        <taxon>Bacillariophyta</taxon>
        <taxon>Bacillariophyceae</taxon>
        <taxon>Bacillariophycidae</taxon>
        <taxon>Naviculales</taxon>
        <taxon>Naviculaceae</taxon>
        <taxon>Seminavis</taxon>
    </lineage>
</organism>
<name>A0A9N8H550_9STRA</name>
<keyword evidence="13" id="KW-1185">Reference proteome</keyword>
<dbReference type="GO" id="GO:0004114">
    <property type="term" value="F:3',5'-cyclic-nucleotide phosphodiesterase activity"/>
    <property type="evidence" value="ECO:0007669"/>
    <property type="project" value="InterPro"/>
</dbReference>
<comment type="subcellular location">
    <subcellularLocation>
        <location evidence="1">Membrane</location>
    </subcellularLocation>
</comment>
<dbReference type="Pfam" id="PF00233">
    <property type="entry name" value="PDEase_I"/>
    <property type="match status" value="1"/>
</dbReference>
<dbReference type="SMART" id="SM00044">
    <property type="entry name" value="CYCc"/>
    <property type="match status" value="1"/>
</dbReference>
<proteinExistence type="inferred from homology"/>
<dbReference type="InterPro" id="IPR050401">
    <property type="entry name" value="Cyclic_nucleotide_synthase"/>
</dbReference>
<dbReference type="EMBL" id="CAICTM010000018">
    <property type="protein sequence ID" value="CAB9497323.1"/>
    <property type="molecule type" value="Genomic_DNA"/>
</dbReference>
<dbReference type="SMART" id="SM01079">
    <property type="entry name" value="CHASE"/>
    <property type="match status" value="1"/>
</dbReference>
<evidence type="ECO:0000256" key="7">
    <source>
        <dbReference type="RuleBase" id="RU363067"/>
    </source>
</evidence>
<accession>A0A9N8H550</accession>
<evidence type="ECO:0000256" key="3">
    <source>
        <dbReference type="ARBA" id="ARBA00022741"/>
    </source>
</evidence>
<keyword evidence="6" id="KW-0456">Lyase</keyword>
<keyword evidence="7" id="KW-0479">Metal-binding</keyword>
<evidence type="ECO:0000313" key="12">
    <source>
        <dbReference type="EMBL" id="CAB9497323.1"/>
    </source>
</evidence>
<dbReference type="InterPro" id="IPR042240">
    <property type="entry name" value="CHASE_sf"/>
</dbReference>
<dbReference type="PROSITE" id="PS50839">
    <property type="entry name" value="CHASE"/>
    <property type="match status" value="1"/>
</dbReference>
<keyword evidence="4 9" id="KW-1133">Transmembrane helix</keyword>
<dbReference type="Gene3D" id="3.30.70.1230">
    <property type="entry name" value="Nucleotide cyclase"/>
    <property type="match status" value="1"/>
</dbReference>
<dbReference type="PROSITE" id="PS50125">
    <property type="entry name" value="GUANYLATE_CYCLASE_2"/>
    <property type="match status" value="1"/>
</dbReference>
<feature type="region of interest" description="Disordered" evidence="8">
    <location>
        <begin position="1"/>
        <end position="52"/>
    </location>
</feature>
<dbReference type="InterPro" id="IPR029787">
    <property type="entry name" value="Nucleotide_cyclase"/>
</dbReference>
<evidence type="ECO:0000256" key="2">
    <source>
        <dbReference type="ARBA" id="ARBA00022692"/>
    </source>
</evidence>
<evidence type="ECO:0000256" key="1">
    <source>
        <dbReference type="ARBA" id="ARBA00004370"/>
    </source>
</evidence>
<feature type="domain" description="Guanylate cyclase" evidence="10">
    <location>
        <begin position="507"/>
        <end position="641"/>
    </location>
</feature>
<dbReference type="InterPro" id="IPR006189">
    <property type="entry name" value="CHASE_dom"/>
</dbReference>
<dbReference type="GO" id="GO:0001653">
    <property type="term" value="F:peptide receptor activity"/>
    <property type="evidence" value="ECO:0007669"/>
    <property type="project" value="TreeGrafter"/>
</dbReference>
<dbReference type="GO" id="GO:0035556">
    <property type="term" value="P:intracellular signal transduction"/>
    <property type="evidence" value="ECO:0007669"/>
    <property type="project" value="InterPro"/>
</dbReference>